<dbReference type="Proteomes" id="UP000294480">
    <property type="component" value="Unassembled WGS sequence"/>
</dbReference>
<proteinExistence type="predicted"/>
<evidence type="ECO:0000313" key="2">
    <source>
        <dbReference type="Proteomes" id="UP000294480"/>
    </source>
</evidence>
<reference evidence="1 2" key="1">
    <citation type="submission" date="2019-03" db="EMBL/GenBank/DDBJ databases">
        <title>Genomic Encyclopedia of Type Strains, Phase IV (KMG-IV): sequencing the most valuable type-strain genomes for metagenomic binning, comparative biology and taxonomic classification.</title>
        <authorList>
            <person name="Goeker M."/>
        </authorList>
    </citation>
    <scope>NUCLEOTIDE SEQUENCE [LARGE SCALE GENOMIC DNA]</scope>
    <source>
        <strain evidence="1 2">DSM 102852</strain>
    </source>
</reference>
<evidence type="ECO:0000313" key="1">
    <source>
        <dbReference type="EMBL" id="TDR29061.1"/>
    </source>
</evidence>
<comment type="caution">
    <text evidence="1">The sequence shown here is derived from an EMBL/GenBank/DDBJ whole genome shotgun (WGS) entry which is preliminary data.</text>
</comment>
<sequence length="259" mass="29945">MRNRADMLLLWYQQLQQLVAHDIENEYFLSVYENDSTDNSKQLLAELDFSFFNDVTVQSENINTDFFGSVIDKQRVINLANARNKCIYGSPHYAFMDKILFIEMGVSYDIKQAINCIQNSTDYDILSGISVITPLALEALNTTPALLVTIYDQWATRFSPNSFWEEKVIVKKDYYQMVWSTFNCFCVYNAEPFKAGITFGWKNARVQNLNFAHTQPQTGQPTAEQYFADCDTAVVCENFQHHHYSKIAIDTNFIVLHHS</sequence>
<dbReference type="GO" id="GO:0016757">
    <property type="term" value="F:glycosyltransferase activity"/>
    <property type="evidence" value="ECO:0007669"/>
    <property type="project" value="UniProtKB-KW"/>
</dbReference>
<name>A0A4V3DJN8_9BURK</name>
<dbReference type="EMBL" id="SNZE01000027">
    <property type="protein sequence ID" value="TDR29061.1"/>
    <property type="molecule type" value="Genomic_DNA"/>
</dbReference>
<organism evidence="1 2">
    <name type="scientific">Hydromonas duriensis</name>
    <dbReference type="NCBI Taxonomy" id="1527608"/>
    <lineage>
        <taxon>Bacteria</taxon>
        <taxon>Pseudomonadati</taxon>
        <taxon>Pseudomonadota</taxon>
        <taxon>Betaproteobacteria</taxon>
        <taxon>Burkholderiales</taxon>
        <taxon>Burkholderiaceae</taxon>
        <taxon>Hydromonas</taxon>
    </lineage>
</organism>
<keyword evidence="2" id="KW-1185">Reference proteome</keyword>
<gene>
    <name evidence="1" type="ORF">DFR44_12720</name>
</gene>
<keyword evidence="1" id="KW-0808">Transferase</keyword>
<dbReference type="AlphaFoldDB" id="A0A4V3DJN8"/>
<keyword evidence="1" id="KW-0328">Glycosyltransferase</keyword>
<accession>A0A4V3DJN8</accession>
<protein>
    <submittedName>
        <fullName evidence="1">Mannosyltransferase 1 (CAP59)</fullName>
    </submittedName>
</protein>
<dbReference type="Pfam" id="PF11735">
    <property type="entry name" value="CAP59_mtransfer"/>
    <property type="match status" value="1"/>
</dbReference>
<dbReference type="InterPro" id="IPR021047">
    <property type="entry name" value="Mannosyltransferase_CMT1"/>
</dbReference>